<dbReference type="GO" id="GO:0016757">
    <property type="term" value="F:glycosyltransferase activity"/>
    <property type="evidence" value="ECO:0007669"/>
    <property type="project" value="InterPro"/>
</dbReference>
<dbReference type="Pfam" id="PF00534">
    <property type="entry name" value="Glycos_transf_1"/>
    <property type="match status" value="1"/>
</dbReference>
<sequence length="396" mass="44568">MDRHIFPKHRTTSMQLAVFAEDFYPAINGGALLQWRICQVAAQDGHDVTVFTAKTSETRCLSQVDGVKIHRPMRAKPESAEGYEPHAVLYRIAFSLYTFFYAYRWFSRNDVDGIYASSLSLHWVAKVLSRFKDVPVVNFVGGTPSARSEFQWTPKFFLERLNFRFWLGDFVYCQASRVANVIQTAGNNVETTPGIVNAEAIRMADKSSDREAFRREWGFDSDDIILSFVGRLVPLKNPDTALDIVAGLPDRYKLVVVGDGPMFDQLENTVEQCGLSDRIRFTGVLEHDLALETVAATDAVLLTSDFESHPTVVYEGLTLGKHVFATPVGTIPETDYPRLHAGTVDELPEIIQETEWKPLETYDEEALAKYSIESSTRAILETMESLRTTQQSSEVA</sequence>
<dbReference type="PANTHER" id="PTHR45947">
    <property type="entry name" value="SULFOQUINOVOSYL TRANSFERASE SQD2"/>
    <property type="match status" value="1"/>
</dbReference>
<proteinExistence type="predicted"/>
<dbReference type="EMBL" id="WOWB01000001">
    <property type="protein sequence ID" value="NLV05979.1"/>
    <property type="molecule type" value="Genomic_DNA"/>
</dbReference>
<gene>
    <name evidence="2" type="ORF">GOC83_07530</name>
</gene>
<dbReference type="PANTHER" id="PTHR45947:SF3">
    <property type="entry name" value="SULFOQUINOVOSYL TRANSFERASE SQD2"/>
    <property type="match status" value="1"/>
</dbReference>
<dbReference type="InterPro" id="IPR001296">
    <property type="entry name" value="Glyco_trans_1"/>
</dbReference>
<accession>A0A847TZD9</accession>
<feature type="domain" description="Glycosyl transferase family 1" evidence="1">
    <location>
        <begin position="209"/>
        <end position="334"/>
    </location>
</feature>
<dbReference type="CDD" id="cd03801">
    <property type="entry name" value="GT4_PimA-like"/>
    <property type="match status" value="1"/>
</dbReference>
<evidence type="ECO:0000313" key="3">
    <source>
        <dbReference type="Proteomes" id="UP000610611"/>
    </source>
</evidence>
<reference evidence="2" key="1">
    <citation type="submission" date="2019-12" db="EMBL/GenBank/DDBJ databases">
        <title>The whole-genome sequencing of Haloarcula japonica strain pws8.</title>
        <authorList>
            <person name="Verma D.K."/>
            <person name="Gopal K."/>
            <person name="Prasad E.S."/>
        </authorList>
    </citation>
    <scope>NUCLEOTIDE SEQUENCE</scope>
    <source>
        <strain evidence="2">Pws8</strain>
    </source>
</reference>
<dbReference type="Proteomes" id="UP000610611">
    <property type="component" value="Unassembled WGS sequence"/>
</dbReference>
<evidence type="ECO:0000259" key="1">
    <source>
        <dbReference type="Pfam" id="PF00534"/>
    </source>
</evidence>
<evidence type="ECO:0000313" key="2">
    <source>
        <dbReference type="EMBL" id="NLV05979.1"/>
    </source>
</evidence>
<dbReference type="AlphaFoldDB" id="A0A847TZD9"/>
<keyword evidence="2" id="KW-0808">Transferase</keyword>
<dbReference type="SUPFAM" id="SSF53756">
    <property type="entry name" value="UDP-Glycosyltransferase/glycogen phosphorylase"/>
    <property type="match status" value="1"/>
</dbReference>
<comment type="caution">
    <text evidence="2">The sequence shown here is derived from an EMBL/GenBank/DDBJ whole genome shotgun (WGS) entry which is preliminary data.</text>
</comment>
<protein>
    <submittedName>
        <fullName evidence="2">Glycosyltransferase</fullName>
    </submittedName>
</protein>
<organism evidence="2 3">
    <name type="scientific">Haloarcula rubripromontorii</name>
    <dbReference type="NCBI Taxonomy" id="1705562"/>
    <lineage>
        <taxon>Archaea</taxon>
        <taxon>Methanobacteriati</taxon>
        <taxon>Methanobacteriota</taxon>
        <taxon>Stenosarchaea group</taxon>
        <taxon>Halobacteria</taxon>
        <taxon>Halobacteriales</taxon>
        <taxon>Haloarculaceae</taxon>
        <taxon>Haloarcula</taxon>
    </lineage>
</organism>
<dbReference type="Gene3D" id="3.40.50.2000">
    <property type="entry name" value="Glycogen Phosphorylase B"/>
    <property type="match status" value="2"/>
</dbReference>
<name>A0A847TZD9_9EURY</name>
<dbReference type="InterPro" id="IPR050194">
    <property type="entry name" value="Glycosyltransferase_grp1"/>
</dbReference>